<keyword evidence="11 12" id="KW-0131">Cell cycle</keyword>
<evidence type="ECO:0000256" key="3">
    <source>
        <dbReference type="ARBA" id="ARBA00011160"/>
    </source>
</evidence>
<evidence type="ECO:0000256" key="11">
    <source>
        <dbReference type="ARBA" id="ARBA00023306"/>
    </source>
</evidence>
<evidence type="ECO:0000256" key="4">
    <source>
        <dbReference type="ARBA" id="ARBA00021907"/>
    </source>
</evidence>
<comment type="subcellular location">
    <subcellularLocation>
        <location evidence="1">Cell inner membrane</location>
        <topology evidence="1">Multi-pass membrane protein</topology>
    </subcellularLocation>
    <subcellularLocation>
        <location evidence="12">Cell membrane</location>
    </subcellularLocation>
</comment>
<dbReference type="EMBL" id="MCHY01000011">
    <property type="protein sequence ID" value="RKD21823.1"/>
    <property type="molecule type" value="Genomic_DNA"/>
</dbReference>
<evidence type="ECO:0000256" key="9">
    <source>
        <dbReference type="ARBA" id="ARBA00022989"/>
    </source>
</evidence>
<feature type="domain" description="FtsX extracellular" evidence="15">
    <location>
        <begin position="59"/>
        <end position="153"/>
    </location>
</feature>
<dbReference type="Pfam" id="PF02687">
    <property type="entry name" value="FtsX"/>
    <property type="match status" value="1"/>
</dbReference>
<dbReference type="Gene3D" id="3.30.70.3040">
    <property type="match status" value="1"/>
</dbReference>
<feature type="transmembrane region" description="Helical" evidence="13">
    <location>
        <begin position="226"/>
        <end position="248"/>
    </location>
</feature>
<feature type="transmembrane region" description="Helical" evidence="13">
    <location>
        <begin position="21"/>
        <end position="46"/>
    </location>
</feature>
<evidence type="ECO:0000313" key="17">
    <source>
        <dbReference type="Proteomes" id="UP000284219"/>
    </source>
</evidence>
<accession>A0A419SET3</accession>
<dbReference type="PIRSF" id="PIRSF003097">
    <property type="entry name" value="FtsX"/>
    <property type="match status" value="1"/>
</dbReference>
<comment type="subunit">
    <text evidence="3">Forms a membrane-associated complex with FtsE.</text>
</comment>
<dbReference type="InterPro" id="IPR047590">
    <property type="entry name" value="FtsX_proteobact-type"/>
</dbReference>
<evidence type="ECO:0000259" key="14">
    <source>
        <dbReference type="Pfam" id="PF02687"/>
    </source>
</evidence>
<dbReference type="OrthoDB" id="9812531at2"/>
<dbReference type="Pfam" id="PF18075">
    <property type="entry name" value="FtsX_ECD"/>
    <property type="match status" value="1"/>
</dbReference>
<dbReference type="AlphaFoldDB" id="A0A419SET3"/>
<evidence type="ECO:0000256" key="2">
    <source>
        <dbReference type="ARBA" id="ARBA00007379"/>
    </source>
</evidence>
<keyword evidence="17" id="KW-1185">Reference proteome</keyword>
<keyword evidence="10 12" id="KW-0472">Membrane</keyword>
<protein>
    <recommendedName>
        <fullName evidence="4 12">Cell division protein FtsX</fullName>
    </recommendedName>
</protein>
<feature type="transmembrane region" description="Helical" evidence="13">
    <location>
        <begin position="268"/>
        <end position="292"/>
    </location>
</feature>
<dbReference type="InterPro" id="IPR058204">
    <property type="entry name" value="FtsX_firmicutes-type"/>
</dbReference>
<evidence type="ECO:0000256" key="13">
    <source>
        <dbReference type="SAM" id="Phobius"/>
    </source>
</evidence>
<evidence type="ECO:0000256" key="7">
    <source>
        <dbReference type="ARBA" id="ARBA00022618"/>
    </source>
</evidence>
<sequence>MKFRTLTRHAREGFRNIGRNGWMSFASVSSVAITLFVLGLFLVLAMNVNHSADVVEKQVEVRAYLKADTTHEQVGQVQEEIEQLATVESVNFITKEQGLETFRESWGDKGNLLTGLEGEENPLLDAFAVKPKNPQETSTIAETLTELPHIENVVFGEETIEKLFSVTKVVRNIGMVLIIALAFTAMFLIANTIKLTIVARRREIEIMKLVGATNAFIRWPFFIEGLLMGVVGAIIPIAILLTGYYYVIKFVKVDLNLYFLQLLPLDPLAWQITLLLMGIGAFIGVWGSMVSVRRFLKI</sequence>
<evidence type="ECO:0000256" key="8">
    <source>
        <dbReference type="ARBA" id="ARBA00022692"/>
    </source>
</evidence>
<keyword evidence="8 13" id="KW-0812">Transmembrane</keyword>
<evidence type="ECO:0000313" key="16">
    <source>
        <dbReference type="EMBL" id="RKD21823.1"/>
    </source>
</evidence>
<comment type="function">
    <text evidence="12">Part of the ABC transporter FtsEX involved in asymmetric cellular division facilitating the initiation of sporulation.</text>
</comment>
<dbReference type="InterPro" id="IPR040690">
    <property type="entry name" value="FtsX_ECD"/>
</dbReference>
<dbReference type="GO" id="GO:0005886">
    <property type="term" value="C:plasma membrane"/>
    <property type="evidence" value="ECO:0007669"/>
    <property type="project" value="UniProtKB-SubCell"/>
</dbReference>
<keyword evidence="6" id="KW-0997">Cell inner membrane</keyword>
<dbReference type="InterPro" id="IPR004513">
    <property type="entry name" value="FtsX"/>
</dbReference>
<dbReference type="NCBIfam" id="NF038347">
    <property type="entry name" value="FtsX_Gpos"/>
    <property type="match status" value="1"/>
</dbReference>
<evidence type="ECO:0000256" key="1">
    <source>
        <dbReference type="ARBA" id="ARBA00004429"/>
    </source>
</evidence>
<dbReference type="GO" id="GO:0051301">
    <property type="term" value="P:cell division"/>
    <property type="evidence" value="ECO:0007669"/>
    <property type="project" value="UniProtKB-KW"/>
</dbReference>
<keyword evidence="5 12" id="KW-1003">Cell membrane</keyword>
<gene>
    <name evidence="16" type="ORF">BEP19_14515</name>
</gene>
<proteinExistence type="inferred from homology"/>
<feature type="domain" description="ABC3 transporter permease C-terminal" evidence="14">
    <location>
        <begin position="176"/>
        <end position="297"/>
    </location>
</feature>
<dbReference type="InterPro" id="IPR003838">
    <property type="entry name" value="ABC3_permease_C"/>
</dbReference>
<evidence type="ECO:0000256" key="5">
    <source>
        <dbReference type="ARBA" id="ARBA00022475"/>
    </source>
</evidence>
<dbReference type="PANTHER" id="PTHR47755:SF1">
    <property type="entry name" value="CELL DIVISION PROTEIN FTSX"/>
    <property type="match status" value="1"/>
</dbReference>
<dbReference type="Proteomes" id="UP000284219">
    <property type="component" value="Unassembled WGS sequence"/>
</dbReference>
<reference evidence="16 17" key="1">
    <citation type="submission" date="2016-08" db="EMBL/GenBank/DDBJ databases">
        <title>Novel Firmicute Genomes.</title>
        <authorList>
            <person name="Poppleton D.I."/>
            <person name="Gribaldo S."/>
        </authorList>
    </citation>
    <scope>NUCLEOTIDE SEQUENCE [LARGE SCALE GENOMIC DNA]</scope>
    <source>
        <strain evidence="16 17">RAOx-1</strain>
    </source>
</reference>
<dbReference type="RefSeq" id="WP_120190940.1">
    <property type="nucleotide sequence ID" value="NZ_MCHY01000011.1"/>
</dbReference>
<dbReference type="PANTHER" id="PTHR47755">
    <property type="entry name" value="CELL DIVISION PROTEIN FTSX"/>
    <property type="match status" value="1"/>
</dbReference>
<feature type="transmembrane region" description="Helical" evidence="13">
    <location>
        <begin position="173"/>
        <end position="193"/>
    </location>
</feature>
<name>A0A419SET3_9BACL</name>
<evidence type="ECO:0000256" key="12">
    <source>
        <dbReference type="PIRNR" id="PIRNR003097"/>
    </source>
</evidence>
<comment type="caution">
    <text evidence="16">The sequence shown here is derived from an EMBL/GenBank/DDBJ whole genome shotgun (WGS) entry which is preliminary data.</text>
</comment>
<evidence type="ECO:0000256" key="10">
    <source>
        <dbReference type="ARBA" id="ARBA00023136"/>
    </source>
</evidence>
<organism evidence="16 17">
    <name type="scientific">Ammoniphilus oxalaticus</name>
    <dbReference type="NCBI Taxonomy" id="66863"/>
    <lineage>
        <taxon>Bacteria</taxon>
        <taxon>Bacillati</taxon>
        <taxon>Bacillota</taxon>
        <taxon>Bacilli</taxon>
        <taxon>Bacillales</taxon>
        <taxon>Paenibacillaceae</taxon>
        <taxon>Aneurinibacillus group</taxon>
        <taxon>Ammoniphilus</taxon>
    </lineage>
</organism>
<keyword evidence="9 13" id="KW-1133">Transmembrane helix</keyword>
<evidence type="ECO:0000256" key="6">
    <source>
        <dbReference type="ARBA" id="ARBA00022519"/>
    </source>
</evidence>
<keyword evidence="7 12" id="KW-0132">Cell division</keyword>
<comment type="similarity">
    <text evidence="2 12">Belongs to the ABC-4 integral membrane protein family. FtsX subfamily.</text>
</comment>
<dbReference type="NCBIfam" id="TIGR00439">
    <property type="entry name" value="FtsX_Gneg"/>
    <property type="match status" value="1"/>
</dbReference>
<evidence type="ECO:0000259" key="15">
    <source>
        <dbReference type="Pfam" id="PF18075"/>
    </source>
</evidence>